<proteinExistence type="inferred from homology"/>
<feature type="domain" description="Peptidase S1" evidence="3">
    <location>
        <begin position="1"/>
        <end position="225"/>
    </location>
</feature>
<sequence>MGDPKSDNWPWRAIIASPSSLTNCSGSLITDQWVLTSKDCNIRSEEGTWVHLGQRRNSFSQLYEQSVTVEDITCSDDDDDDDEGSLINEPGVCLMKLSSPVNITDSISTVCLVAQNSNSFSGMKSYVASGTTSAARMEVPIVGRNECKCNRPEIGPSVICAGRGVKEGTPTDCMTNVGGALMAYQNNSWTQIGINQYDGRCPPAGHVRTYTDVSLYEQWIRDVTGMSKPGFIPLGPKEYDPDTQFRCKTMKPRPTNPPMCPYPTAFGCMDDSLFGGVNMMHSSPFVLLSVLFLSLYGTW</sequence>
<dbReference type="Pfam" id="PF00089">
    <property type="entry name" value="Trypsin"/>
    <property type="match status" value="1"/>
</dbReference>
<dbReference type="InterPro" id="IPR001254">
    <property type="entry name" value="Trypsin_dom"/>
</dbReference>
<dbReference type="InterPro" id="IPR043504">
    <property type="entry name" value="Peptidase_S1_PA_chymotrypsin"/>
</dbReference>
<evidence type="ECO:0000313" key="5">
    <source>
        <dbReference type="Proteomes" id="UP000261660"/>
    </source>
</evidence>
<dbReference type="GeneTree" id="ENSGT00940000163160"/>
<dbReference type="GO" id="GO:0006508">
    <property type="term" value="P:proteolysis"/>
    <property type="evidence" value="ECO:0007669"/>
    <property type="project" value="InterPro"/>
</dbReference>
<dbReference type="OrthoDB" id="8860283at2759"/>
<dbReference type="InterPro" id="IPR009003">
    <property type="entry name" value="Peptidase_S1_PA"/>
</dbReference>
<reference evidence="4" key="2">
    <citation type="submission" date="2025-09" db="UniProtKB">
        <authorList>
            <consortium name="Ensembl"/>
        </authorList>
    </citation>
    <scope>IDENTIFICATION</scope>
</reference>
<evidence type="ECO:0000256" key="2">
    <source>
        <dbReference type="ARBA" id="ARBA00024195"/>
    </source>
</evidence>
<name>A0A3Q3GEH6_9LABR</name>
<dbReference type="InParanoid" id="A0A3Q3GEH6"/>
<evidence type="ECO:0000313" key="4">
    <source>
        <dbReference type="Ensembl" id="ENSLBEP00000031627.1"/>
    </source>
</evidence>
<accession>A0A3Q3GEH6</accession>
<evidence type="ECO:0000259" key="3">
    <source>
        <dbReference type="PROSITE" id="PS50240"/>
    </source>
</evidence>
<dbReference type="Gene3D" id="2.40.10.10">
    <property type="entry name" value="Trypsin-like serine proteases"/>
    <property type="match status" value="2"/>
</dbReference>
<keyword evidence="1" id="KW-1015">Disulfide bond</keyword>
<dbReference type="GO" id="GO:0004252">
    <property type="term" value="F:serine-type endopeptidase activity"/>
    <property type="evidence" value="ECO:0007669"/>
    <property type="project" value="InterPro"/>
</dbReference>
<dbReference type="PROSITE" id="PS50240">
    <property type="entry name" value="TRYPSIN_DOM"/>
    <property type="match status" value="1"/>
</dbReference>
<dbReference type="Ensembl" id="ENSLBET00000033053.1">
    <property type="protein sequence ID" value="ENSLBEP00000031627.1"/>
    <property type="gene ID" value="ENSLBEG00000023872.1"/>
</dbReference>
<dbReference type="SMART" id="SM00020">
    <property type="entry name" value="Tryp_SPc"/>
    <property type="match status" value="1"/>
</dbReference>
<organism evidence="4 5">
    <name type="scientific">Labrus bergylta</name>
    <name type="common">ballan wrasse</name>
    <dbReference type="NCBI Taxonomy" id="56723"/>
    <lineage>
        <taxon>Eukaryota</taxon>
        <taxon>Metazoa</taxon>
        <taxon>Chordata</taxon>
        <taxon>Craniata</taxon>
        <taxon>Vertebrata</taxon>
        <taxon>Euteleostomi</taxon>
        <taxon>Actinopterygii</taxon>
        <taxon>Neopterygii</taxon>
        <taxon>Teleostei</taxon>
        <taxon>Neoteleostei</taxon>
        <taxon>Acanthomorphata</taxon>
        <taxon>Eupercaria</taxon>
        <taxon>Labriformes</taxon>
        <taxon>Labridae</taxon>
        <taxon>Labrus</taxon>
    </lineage>
</organism>
<dbReference type="Proteomes" id="UP000261660">
    <property type="component" value="Unplaced"/>
</dbReference>
<keyword evidence="5" id="KW-1185">Reference proteome</keyword>
<dbReference type="PANTHER" id="PTHR24256">
    <property type="entry name" value="TRYPTASE-RELATED"/>
    <property type="match status" value="1"/>
</dbReference>
<evidence type="ECO:0000256" key="1">
    <source>
        <dbReference type="ARBA" id="ARBA00023157"/>
    </source>
</evidence>
<protein>
    <submittedName>
        <fullName evidence="4">Chymotrypsin-like protease CTRL-1</fullName>
    </submittedName>
</protein>
<dbReference type="InterPro" id="IPR051487">
    <property type="entry name" value="Ser/Thr_Proteases_Immune/Dev"/>
</dbReference>
<comment type="similarity">
    <text evidence="2">Belongs to the peptidase S1 family. CLIP subfamily.</text>
</comment>
<dbReference type="STRING" id="56723.ENSLBEP00000031627"/>
<dbReference type="SUPFAM" id="SSF50494">
    <property type="entry name" value="Trypsin-like serine proteases"/>
    <property type="match status" value="1"/>
</dbReference>
<dbReference type="AlphaFoldDB" id="A0A3Q3GEH6"/>
<reference evidence="4" key="1">
    <citation type="submission" date="2025-08" db="UniProtKB">
        <authorList>
            <consortium name="Ensembl"/>
        </authorList>
    </citation>
    <scope>IDENTIFICATION</scope>
</reference>